<evidence type="ECO:0000256" key="2">
    <source>
        <dbReference type="SAM" id="Phobius"/>
    </source>
</evidence>
<feature type="compositionally biased region" description="Low complexity" evidence="1">
    <location>
        <begin position="598"/>
        <end position="607"/>
    </location>
</feature>
<protein>
    <submittedName>
        <fullName evidence="3">Uncharacterized protein</fullName>
    </submittedName>
</protein>
<feature type="region of interest" description="Disordered" evidence="1">
    <location>
        <begin position="1159"/>
        <end position="1188"/>
    </location>
</feature>
<feature type="region of interest" description="Disordered" evidence="1">
    <location>
        <begin position="484"/>
        <end position="512"/>
    </location>
</feature>
<organism evidence="3 4">
    <name type="scientific">Dillenia turbinata</name>
    <dbReference type="NCBI Taxonomy" id="194707"/>
    <lineage>
        <taxon>Eukaryota</taxon>
        <taxon>Viridiplantae</taxon>
        <taxon>Streptophyta</taxon>
        <taxon>Embryophyta</taxon>
        <taxon>Tracheophyta</taxon>
        <taxon>Spermatophyta</taxon>
        <taxon>Magnoliopsida</taxon>
        <taxon>eudicotyledons</taxon>
        <taxon>Gunneridae</taxon>
        <taxon>Pentapetalae</taxon>
        <taxon>Dilleniales</taxon>
        <taxon>Dilleniaceae</taxon>
        <taxon>Dillenia</taxon>
    </lineage>
</organism>
<feature type="region of interest" description="Disordered" evidence="1">
    <location>
        <begin position="1218"/>
        <end position="1263"/>
    </location>
</feature>
<feature type="transmembrane region" description="Helical" evidence="2">
    <location>
        <begin position="23"/>
        <end position="43"/>
    </location>
</feature>
<feature type="region of interest" description="Disordered" evidence="1">
    <location>
        <begin position="187"/>
        <end position="229"/>
    </location>
</feature>
<keyword evidence="2" id="KW-0472">Membrane</keyword>
<evidence type="ECO:0000313" key="3">
    <source>
        <dbReference type="EMBL" id="KAK6942098.1"/>
    </source>
</evidence>
<keyword evidence="2" id="KW-0812">Transmembrane</keyword>
<dbReference type="AlphaFoldDB" id="A0AAN8VWA0"/>
<feature type="region of interest" description="Disordered" evidence="1">
    <location>
        <begin position="563"/>
        <end position="619"/>
    </location>
</feature>
<gene>
    <name evidence="3" type="ORF">RJ641_027475</name>
</gene>
<feature type="compositionally biased region" description="Polar residues" evidence="1">
    <location>
        <begin position="187"/>
        <end position="196"/>
    </location>
</feature>
<feature type="region of interest" description="Disordered" evidence="1">
    <location>
        <begin position="651"/>
        <end position="709"/>
    </location>
</feature>
<comment type="caution">
    <text evidence="3">The sequence shown here is derived from an EMBL/GenBank/DDBJ whole genome shotgun (WGS) entry which is preliminary data.</text>
</comment>
<dbReference type="PANTHER" id="PTHR33870:SF4">
    <property type="entry name" value="CARDIOMYOPATHY-ASSOCIATED PROTEIN"/>
    <property type="match status" value="1"/>
</dbReference>
<reference evidence="3 4" key="1">
    <citation type="submission" date="2023-12" db="EMBL/GenBank/DDBJ databases">
        <title>A high-quality genome assembly for Dillenia turbinata (Dilleniales).</title>
        <authorList>
            <person name="Chanderbali A."/>
        </authorList>
    </citation>
    <scope>NUCLEOTIDE SEQUENCE [LARGE SCALE GENOMIC DNA]</scope>
    <source>
        <strain evidence="3">LSX21</strain>
        <tissue evidence="3">Leaf</tissue>
    </source>
</reference>
<feature type="compositionally biased region" description="Basic and acidic residues" evidence="1">
    <location>
        <begin position="681"/>
        <end position="698"/>
    </location>
</feature>
<dbReference type="EMBL" id="JBAMMX010000004">
    <property type="protein sequence ID" value="KAK6942098.1"/>
    <property type="molecule type" value="Genomic_DNA"/>
</dbReference>
<accession>A0AAN8VWA0</accession>
<feature type="compositionally biased region" description="Acidic residues" evidence="1">
    <location>
        <begin position="273"/>
        <end position="297"/>
    </location>
</feature>
<keyword evidence="2" id="KW-1133">Transmembrane helix</keyword>
<evidence type="ECO:0000256" key="1">
    <source>
        <dbReference type="SAM" id="MobiDB-lite"/>
    </source>
</evidence>
<feature type="compositionally biased region" description="Basic and acidic residues" evidence="1">
    <location>
        <begin position="608"/>
        <end position="619"/>
    </location>
</feature>
<feature type="compositionally biased region" description="Low complexity" evidence="1">
    <location>
        <begin position="655"/>
        <end position="664"/>
    </location>
</feature>
<feature type="region of interest" description="Disordered" evidence="1">
    <location>
        <begin position="257"/>
        <end position="312"/>
    </location>
</feature>
<dbReference type="Proteomes" id="UP001370490">
    <property type="component" value="Unassembled WGS sequence"/>
</dbReference>
<keyword evidence="4" id="KW-1185">Reference proteome</keyword>
<feature type="compositionally biased region" description="Low complexity" evidence="1">
    <location>
        <begin position="1244"/>
        <end position="1263"/>
    </location>
</feature>
<dbReference type="PANTHER" id="PTHR33870">
    <property type="entry name" value="CARDIOMYOPATHY-ASSOCIATED PROTEIN"/>
    <property type="match status" value="1"/>
</dbReference>
<feature type="compositionally biased region" description="Basic and acidic residues" evidence="1">
    <location>
        <begin position="298"/>
        <end position="312"/>
    </location>
</feature>
<feature type="compositionally biased region" description="Polar residues" evidence="1">
    <location>
        <begin position="665"/>
        <end position="675"/>
    </location>
</feature>
<proteinExistence type="predicted"/>
<feature type="region of interest" description="Disordered" evidence="1">
    <location>
        <begin position="390"/>
        <end position="420"/>
    </location>
</feature>
<name>A0AAN8VWA0_9MAGN</name>
<evidence type="ECO:0000313" key="4">
    <source>
        <dbReference type="Proteomes" id="UP001370490"/>
    </source>
</evidence>
<sequence>MGLNGVKFGVEMKKLVRVCGRSIARHPFFVGFLIFLLILYTIFPFVFSIFVYASPVLVSTAVLLGTLLSFGQPNIPEIQIDKDDNRNLLVKAEDDEKYSGIRRDIIEKANMDEGESRERDIQCEKQVIEEAGDYRDSEVKPLIQEDAEEDEEVVVVERELLLSQKAEACENEKLVGHSEYARVEYQVDSSPGSTWRNAEEEDHDVSESSSVSGSESESESDRAESLSPDASMADIIPILDELHPLLDLEAPQPLLSHNNSDAVSLKSHKSSDESAESEEDSGKEEEGDEDNDEEDEAMGDKDDGSKSVIKWTEDDQKNLMDLGTSEIERNQRLENLIARRRARKSMTFITEKNLIDLDSSDLPFHVAPITTTRRNPFDAPYGDADNINLPPIPGSAPSSLAPRRNPFDLPYDSNEEKPNLTQDNVQPGFMGLHQKEAFFRRHESFSVGSSFFAFPRHEKQTSKLGPYFLSEQMTSEWTSYPLLQRQSSEASDSKIGSAHETESMSSAVDQEQKKPVELDFCKEAEVLSEKDHASDCVEHGSQSSDDIDLLEVAETEIVLNQGELEMEDAEARKANPSSDLKGTTEVHLGLEADEDKLSGQSGLSSLSDGKEEVFDVKEDEGSLTFEPKIGEVIEKQCISMQSPPELVCANSCGRSSSLSSTGTTIENSSVAPRSLQNEEDPDHHADDLADDGHIKEPVYDSSPPATEKFHLLTPMSSDFQAEMSDRNLPSEAMEASVKYVGRKTESSSERININESVNDEALAASSRSQAVSDVEPESQKIVIEPSIDVPLELLETSGAQVVSAEAARVISDSNDLFKMSEDHSQDFLLEAIEEKPDVGFEYLKEVGLRRTENEHPLQVAEEADEIKVLSEDLLMELDTVGDFSINKMGLEGQNDADIASIDMTQDFETKSHGVSDSSILENKGDQVMPLSRQEDDKCSDVIEASSGLHNLAIPVAYVGSSALDSTHGITEDAVVLQSINEEPASSSTEPPILHSKKSHQGLATAEISPDMQDIEAKSLEDVDLIFEKKKSPIKTEDELAKIDSALLVLEAQSVEDINKALRRIAEGKAEDSSVVDLPEASLKYEETNVGHSEQELLHPDSDPVETNLDLPELEARSIEDINLASKKLCGGDSVIPKSVDDIPREIDSATCVVRATSSEDLHVSHGQLSDTSLDKSPKPLDASSEPEIKAEERAISLEEGRAENYSLEMSTTAAENLSRAVEEVDKSSSLSIVSNERDKEEGSQKSSSSSSSSGLSSSDSDQD</sequence>